<proteinExistence type="predicted"/>
<reference evidence="2" key="1">
    <citation type="submission" date="2022-01" db="UniProtKB">
        <authorList>
            <consortium name="EnsemblMetazoa"/>
        </authorList>
    </citation>
    <scope>IDENTIFICATION</scope>
</reference>
<dbReference type="InterPro" id="IPR008906">
    <property type="entry name" value="HATC_C_dom"/>
</dbReference>
<dbReference type="GeneID" id="112127022"/>
<dbReference type="EnsemblMetazoa" id="XM_024227274.1">
    <property type="protein sequence ID" value="XP_024083042.1"/>
    <property type="gene ID" value="LOC112127022"/>
</dbReference>
<accession>A0A8I6SL46</accession>
<dbReference type="PANTHER" id="PTHR46169:SF15">
    <property type="entry name" value="INNER CENTROMERE PROTEIN A-LIKE ISOFORM X1-RELATED"/>
    <property type="match status" value="1"/>
</dbReference>
<dbReference type="InterPro" id="IPR012337">
    <property type="entry name" value="RNaseH-like_sf"/>
</dbReference>
<evidence type="ECO:0000259" key="1">
    <source>
        <dbReference type="Pfam" id="PF05699"/>
    </source>
</evidence>
<evidence type="ECO:0000313" key="3">
    <source>
        <dbReference type="Proteomes" id="UP000494040"/>
    </source>
</evidence>
<name>A0A8I6SL46_CIMLE</name>
<protein>
    <recommendedName>
        <fullName evidence="1">HAT C-terminal dimerisation domain-containing protein</fullName>
    </recommendedName>
</protein>
<dbReference type="GO" id="GO:0005634">
    <property type="term" value="C:nucleus"/>
    <property type="evidence" value="ECO:0007669"/>
    <property type="project" value="TreeGrafter"/>
</dbReference>
<dbReference type="GO" id="GO:0046983">
    <property type="term" value="F:protein dimerization activity"/>
    <property type="evidence" value="ECO:0007669"/>
    <property type="project" value="InterPro"/>
</dbReference>
<organism evidence="2 3">
    <name type="scientific">Cimex lectularius</name>
    <name type="common">Bed bug</name>
    <name type="synonym">Acanthia lectularia</name>
    <dbReference type="NCBI Taxonomy" id="79782"/>
    <lineage>
        <taxon>Eukaryota</taxon>
        <taxon>Metazoa</taxon>
        <taxon>Ecdysozoa</taxon>
        <taxon>Arthropoda</taxon>
        <taxon>Hexapoda</taxon>
        <taxon>Insecta</taxon>
        <taxon>Pterygota</taxon>
        <taxon>Neoptera</taxon>
        <taxon>Paraneoptera</taxon>
        <taxon>Hemiptera</taxon>
        <taxon>Heteroptera</taxon>
        <taxon>Panheteroptera</taxon>
        <taxon>Cimicomorpha</taxon>
        <taxon>Cimicidae</taxon>
        <taxon>Cimex</taxon>
    </lineage>
</organism>
<dbReference type="RefSeq" id="XP_024083042.1">
    <property type="nucleotide sequence ID" value="XM_024227274.1"/>
</dbReference>
<dbReference type="InterPro" id="IPR052717">
    <property type="entry name" value="Vacuolar_transposase_reg"/>
</dbReference>
<dbReference type="SUPFAM" id="SSF53098">
    <property type="entry name" value="Ribonuclease H-like"/>
    <property type="match status" value="1"/>
</dbReference>
<feature type="domain" description="HAT C-terminal dimerisation" evidence="1">
    <location>
        <begin position="220"/>
        <end position="279"/>
    </location>
</feature>
<dbReference type="KEGG" id="clec:112127022"/>
<dbReference type="Proteomes" id="UP000494040">
    <property type="component" value="Unassembled WGS sequence"/>
</dbReference>
<dbReference type="Pfam" id="PF05699">
    <property type="entry name" value="Dimer_Tnp_hAT"/>
    <property type="match status" value="1"/>
</dbReference>
<sequence length="300" mass="34149">MAKLEEIQKSLGMKALKLKQDVSTRWNSTFEMLDCIYKNKEAVISALAICNPKLLLENDDWKIIKEAIELLQIFSEVTEEVSSEKNISLSKTSVLARGLVRCTRHSLSTQGLSEVVELLGDKLLESLSHRFGNRERNDLVSQSIFLDPRFKKQGFGEESQFVNTKKLIIQKIQAVVRTEPQSRAEISINLPSTSKIWQEFDESVCIMRAVQDPKASAIVEVDKYIAEPLVDRRTDPMVWWNDRKSLFPNLYNLALKILCIPATSVPRERIFSKWGQICATIIVRLSSSSKGCPGLRDYLK</sequence>
<evidence type="ECO:0000313" key="2">
    <source>
        <dbReference type="EnsemblMetazoa" id="XP_024083042.1"/>
    </source>
</evidence>
<dbReference type="PANTHER" id="PTHR46169">
    <property type="entry name" value="DNA REPLICATION-RELATED ELEMENT FACTOR, ISOFORM A"/>
    <property type="match status" value="1"/>
</dbReference>
<keyword evidence="3" id="KW-1185">Reference proteome</keyword>
<dbReference type="OMA" id="NACTEAK"/>
<dbReference type="GO" id="GO:0006357">
    <property type="term" value="P:regulation of transcription by RNA polymerase II"/>
    <property type="evidence" value="ECO:0007669"/>
    <property type="project" value="TreeGrafter"/>
</dbReference>
<dbReference type="AlphaFoldDB" id="A0A8I6SL46"/>
<dbReference type="OrthoDB" id="6608103at2759"/>